<dbReference type="EMBL" id="CVRI01000038">
    <property type="protein sequence ID" value="CRK93802.1"/>
    <property type="molecule type" value="Genomic_DNA"/>
</dbReference>
<dbReference type="FunFam" id="1.20.1270.50:FF:000003">
    <property type="entry name" value="Alpha-mannosidase"/>
    <property type="match status" value="1"/>
</dbReference>
<dbReference type="Gene3D" id="2.70.98.30">
    <property type="entry name" value="Golgi alpha-mannosidase II, domain 4"/>
    <property type="match status" value="1"/>
</dbReference>
<keyword evidence="9" id="KW-0325">Glycoprotein</keyword>
<keyword evidence="6 11" id="KW-0378">Hydrolase</keyword>
<dbReference type="GO" id="GO:0005764">
    <property type="term" value="C:lysosome"/>
    <property type="evidence" value="ECO:0007669"/>
    <property type="project" value="TreeGrafter"/>
</dbReference>
<evidence type="ECO:0000256" key="2">
    <source>
        <dbReference type="ARBA" id="ARBA00009792"/>
    </source>
</evidence>
<dbReference type="OrthoDB" id="2016903at2759"/>
<dbReference type="Pfam" id="PF17677">
    <property type="entry name" value="Glyco_hydro38C2"/>
    <property type="match status" value="1"/>
</dbReference>
<evidence type="ECO:0000256" key="1">
    <source>
        <dbReference type="ARBA" id="ARBA00000365"/>
    </source>
</evidence>
<evidence type="ECO:0000256" key="9">
    <source>
        <dbReference type="ARBA" id="ARBA00023180"/>
    </source>
</evidence>
<dbReference type="InterPro" id="IPR011330">
    <property type="entry name" value="Glyco_hydro/deAcase_b/a-brl"/>
</dbReference>
<dbReference type="InterPro" id="IPR011013">
    <property type="entry name" value="Gal_mutarotase_sf_dom"/>
</dbReference>
<dbReference type="FunFam" id="3.20.110.10:FF:000001">
    <property type="entry name" value="Alpha-mannosidase"/>
    <property type="match status" value="1"/>
</dbReference>
<dbReference type="EC" id="3.2.1.-" evidence="11"/>
<keyword evidence="14" id="KW-1185">Reference proteome</keyword>
<evidence type="ECO:0000313" key="14">
    <source>
        <dbReference type="Proteomes" id="UP000183832"/>
    </source>
</evidence>
<protein>
    <recommendedName>
        <fullName evidence="3 11">Alpha-mannosidase</fullName>
        <ecNumber evidence="11">3.2.1.-</ecNumber>
    </recommendedName>
</protein>
<dbReference type="SUPFAM" id="SSF88713">
    <property type="entry name" value="Glycoside hydrolase/deacetylase"/>
    <property type="match status" value="1"/>
</dbReference>
<dbReference type="AlphaFoldDB" id="A0A1J1I212"/>
<dbReference type="Gene3D" id="2.60.40.1360">
    <property type="match status" value="1"/>
</dbReference>
<comment type="similarity">
    <text evidence="2 11">Belongs to the glycosyl hydrolase 38 family.</text>
</comment>
<keyword evidence="10 11" id="KW-0326">Glycosidase</keyword>
<evidence type="ECO:0000256" key="10">
    <source>
        <dbReference type="ARBA" id="ARBA00023295"/>
    </source>
</evidence>
<dbReference type="GO" id="GO:0004559">
    <property type="term" value="F:alpha-mannosidase activity"/>
    <property type="evidence" value="ECO:0007669"/>
    <property type="project" value="UniProtKB-EC"/>
</dbReference>
<keyword evidence="5 11" id="KW-0732">Signal</keyword>
<evidence type="ECO:0000256" key="7">
    <source>
        <dbReference type="ARBA" id="ARBA00022833"/>
    </source>
</evidence>
<dbReference type="Pfam" id="PF01074">
    <property type="entry name" value="Glyco_hydro_38N"/>
    <property type="match status" value="1"/>
</dbReference>
<dbReference type="GO" id="GO:0030246">
    <property type="term" value="F:carbohydrate binding"/>
    <property type="evidence" value="ECO:0007669"/>
    <property type="project" value="InterPro"/>
</dbReference>
<dbReference type="InterPro" id="IPR037094">
    <property type="entry name" value="Glyco_hydro_38_cen_sf"/>
</dbReference>
<dbReference type="InterPro" id="IPR050843">
    <property type="entry name" value="Glycosyl_Hydrlase_38"/>
</dbReference>
<feature type="chain" id="PRO_5017848732" description="Alpha-mannosidase" evidence="11">
    <location>
        <begin position="19"/>
        <end position="1058"/>
    </location>
</feature>
<dbReference type="CDD" id="cd10810">
    <property type="entry name" value="GH38N_AMII_LAM_like"/>
    <property type="match status" value="1"/>
</dbReference>
<comment type="cofactor">
    <cofactor evidence="11">
        <name>Zn(2+)</name>
        <dbReference type="ChEBI" id="CHEBI:29105"/>
    </cofactor>
    <text evidence="11">Binds 1 zinc ion per subunit.</text>
</comment>
<dbReference type="Pfam" id="PF09261">
    <property type="entry name" value="Alpha-mann_mid"/>
    <property type="match status" value="1"/>
</dbReference>
<evidence type="ECO:0000256" key="8">
    <source>
        <dbReference type="ARBA" id="ARBA00023157"/>
    </source>
</evidence>
<gene>
    <name evidence="13" type="ORF">CLUMA_CG007329</name>
</gene>
<keyword evidence="8" id="KW-1015">Disulfide bond</keyword>
<evidence type="ECO:0000259" key="12">
    <source>
        <dbReference type="SMART" id="SM00872"/>
    </source>
</evidence>
<dbReference type="FunFam" id="2.60.40.1180:FF:000018">
    <property type="entry name" value="Alpha-mannosidase"/>
    <property type="match status" value="1"/>
</dbReference>
<dbReference type="Gene3D" id="1.20.1270.50">
    <property type="entry name" value="Glycoside hydrolase family 38, central domain"/>
    <property type="match status" value="2"/>
</dbReference>
<organism evidence="13 14">
    <name type="scientific">Clunio marinus</name>
    <dbReference type="NCBI Taxonomy" id="568069"/>
    <lineage>
        <taxon>Eukaryota</taxon>
        <taxon>Metazoa</taxon>
        <taxon>Ecdysozoa</taxon>
        <taxon>Arthropoda</taxon>
        <taxon>Hexapoda</taxon>
        <taxon>Insecta</taxon>
        <taxon>Pterygota</taxon>
        <taxon>Neoptera</taxon>
        <taxon>Endopterygota</taxon>
        <taxon>Diptera</taxon>
        <taxon>Nematocera</taxon>
        <taxon>Chironomoidea</taxon>
        <taxon>Chironomidae</taxon>
        <taxon>Clunio</taxon>
    </lineage>
</organism>
<feature type="domain" description="Glycoside hydrolase family 38 central" evidence="12">
    <location>
        <begin position="404"/>
        <end position="480"/>
    </location>
</feature>
<dbReference type="FunFam" id="1.20.1270.50:FF:000002">
    <property type="entry name" value="Alpha-mannosidase"/>
    <property type="match status" value="1"/>
</dbReference>
<evidence type="ECO:0000256" key="4">
    <source>
        <dbReference type="ARBA" id="ARBA00022723"/>
    </source>
</evidence>
<evidence type="ECO:0000256" key="11">
    <source>
        <dbReference type="RuleBase" id="RU361199"/>
    </source>
</evidence>
<dbReference type="PANTHER" id="PTHR11607:SF3">
    <property type="entry name" value="LYSOSOMAL ALPHA-MANNOSIDASE"/>
    <property type="match status" value="1"/>
</dbReference>
<proteinExistence type="inferred from homology"/>
<dbReference type="InterPro" id="IPR000602">
    <property type="entry name" value="Glyco_hydro_38_N"/>
</dbReference>
<dbReference type="Proteomes" id="UP000183832">
    <property type="component" value="Unassembled WGS sequence"/>
</dbReference>
<dbReference type="Pfam" id="PF21260">
    <property type="entry name" value="Laman-like_dom"/>
    <property type="match status" value="1"/>
</dbReference>
<dbReference type="InterPro" id="IPR041147">
    <property type="entry name" value="GH38_C"/>
</dbReference>
<sequence length="1058" mass="121726">MIRTIFLTILNLCLLVNALPSMQNVKFDDKTFRLMNDESDNSSGNSGEYKIPVTQRHAKNEHKNDVQSKCGYESCPKIKPDMLNVHLVAHTHDDVGWLKTVDQYYYGSNGLIQKAGVQYILDSVVEALLQDPEKRFIYVESAFFTKWWREQDDKLKEKVKMLVSEGRLGFIGGAWSMNDEATAHYQSIIDQFTWGLRFLNDTFGECGRPKVGWQIDPFGHSREQASLFARMGFDGLFIGRLDYQDKLNRLTSKTAEMIWKSSANLDDTDLFTGVLYNNYGPPNGFCFDILCDDEPIIDDKYSPDYNVERRVNDFVEYVTNMTSVYRTNNVLITMGEDFNYQSAQMWFKNLDKLIKYTNSRQKDGLNVNLFYSTPSCYLKSLHDSNITWPTKSDDFFPYASDPHAYWTGYFTSRPTLKRFERVGNHFLQICKQLSSTAKVKENHFEPHLNMLRRAMGVMQHHDAVTGTEKQHVASDYARLLNQAILACGANTKSALNQFTTGKDPQPNTGHQNHSTPDHWDFKFQSCLNLNISVCDVTENSNQFIVTVYNSLAHATYQYVRVPVGGLKYEVKDYRKIVVPSQLVPLPNTVKSLDGRFSNTNNELVFQANEVPALGYKSYYISRIMNDIDPDVRIVTRQKRKPQPVIIGNDFLNITFDVNGLLSEITIDGETSKLSQNFLYYKGAVGNNEVFDNRSSGAYIFRPDPKTKEKLITKEATIDVIRGDQVDEVHQVFNDWISQVVRVYKNEKFIEFEWLVGPIPVNDNIGKEIVSRFFTVMKSGGAFYTDSNGREMLKRQRNHRDTWKLSLKEQIAGNYYPVTTKIAIEDKTHRLAILTDRAQGGSSIFDGTVELMVHRRLLHDDAFGVGESLNETAYGKGLVARGKHFIIFGSKGTQYPTLEGRERLLQNQILVPNWMFFDEASNVSYDDWMNKYTNIHSSIGLALPQNIYLMTFEPWKDDSFLLRFEHILEANEDPELSNSTRFNLSDCFPGYVIELKQVTLSANQWIEDYQRLHFNSESSNFPNDEIQNNIMKVEDLSDSEIMLNPMEIKTFIMTMYQKV</sequence>
<dbReference type="PANTHER" id="PTHR11607">
    <property type="entry name" value="ALPHA-MANNOSIDASE"/>
    <property type="match status" value="1"/>
</dbReference>
<dbReference type="Gene3D" id="2.60.40.1180">
    <property type="entry name" value="Golgi alpha-mannosidase II"/>
    <property type="match status" value="1"/>
</dbReference>
<dbReference type="GO" id="GO:0046872">
    <property type="term" value="F:metal ion binding"/>
    <property type="evidence" value="ECO:0007669"/>
    <property type="project" value="UniProtKB-KW"/>
</dbReference>
<name>A0A1J1I212_9DIPT</name>
<dbReference type="SMART" id="SM00872">
    <property type="entry name" value="Alpha-mann_mid"/>
    <property type="match status" value="1"/>
</dbReference>
<dbReference type="InterPro" id="IPR027291">
    <property type="entry name" value="Glyco_hydro_38_N_sf"/>
</dbReference>
<dbReference type="Gene3D" id="3.20.110.10">
    <property type="entry name" value="Glycoside hydrolase 38, N terminal domain"/>
    <property type="match status" value="1"/>
</dbReference>
<dbReference type="InterPro" id="IPR015341">
    <property type="entry name" value="Glyco_hydro_38_cen"/>
</dbReference>
<evidence type="ECO:0000313" key="13">
    <source>
        <dbReference type="EMBL" id="CRK93802.1"/>
    </source>
</evidence>
<evidence type="ECO:0000256" key="6">
    <source>
        <dbReference type="ARBA" id="ARBA00022801"/>
    </source>
</evidence>
<dbReference type="FunFam" id="2.70.98.30:FF:000003">
    <property type="entry name" value="Alpha-mannosidase"/>
    <property type="match status" value="1"/>
</dbReference>
<keyword evidence="7 11" id="KW-0862">Zinc</keyword>
<reference evidence="13 14" key="1">
    <citation type="submission" date="2015-04" db="EMBL/GenBank/DDBJ databases">
        <authorList>
            <person name="Syromyatnikov M.Y."/>
            <person name="Popov V.N."/>
        </authorList>
    </citation>
    <scope>NUCLEOTIDE SEQUENCE [LARGE SCALE GENOMIC DNA]</scope>
</reference>
<keyword evidence="4 11" id="KW-0479">Metal-binding</keyword>
<dbReference type="InterPro" id="IPR028995">
    <property type="entry name" value="Glyco_hydro_57/38_cen_sf"/>
</dbReference>
<evidence type="ECO:0000256" key="5">
    <source>
        <dbReference type="ARBA" id="ARBA00022729"/>
    </source>
</evidence>
<accession>A0A1J1I212</accession>
<dbReference type="InterPro" id="IPR011682">
    <property type="entry name" value="Glyco_hydro_38_C"/>
</dbReference>
<dbReference type="GO" id="GO:0006013">
    <property type="term" value="P:mannose metabolic process"/>
    <property type="evidence" value="ECO:0007669"/>
    <property type="project" value="InterPro"/>
</dbReference>
<dbReference type="SUPFAM" id="SSF74650">
    <property type="entry name" value="Galactose mutarotase-like"/>
    <property type="match status" value="1"/>
</dbReference>
<dbReference type="STRING" id="568069.A0A1J1I212"/>
<comment type="catalytic activity">
    <reaction evidence="1">
        <text>Hydrolysis of terminal, non-reducing alpha-D-mannose residues in alpha-D-mannosides.</text>
        <dbReference type="EC" id="3.2.1.24"/>
    </reaction>
</comment>
<dbReference type="SUPFAM" id="SSF88688">
    <property type="entry name" value="Families 57/38 glycoside transferase middle domain"/>
    <property type="match status" value="1"/>
</dbReference>
<evidence type="ECO:0000256" key="3">
    <source>
        <dbReference type="ARBA" id="ARBA00012752"/>
    </source>
</evidence>
<feature type="signal peptide" evidence="11">
    <location>
        <begin position="1"/>
        <end position="18"/>
    </location>
</feature>
<dbReference type="InterPro" id="IPR013780">
    <property type="entry name" value="Glyco_hydro_b"/>
</dbReference>
<dbReference type="Pfam" id="PF07748">
    <property type="entry name" value="Glyco_hydro_38C"/>
    <property type="match status" value="1"/>
</dbReference>
<dbReference type="InterPro" id="IPR048534">
    <property type="entry name" value="Man2a1-like_dom"/>
</dbReference>